<feature type="compositionally biased region" description="Polar residues" evidence="1">
    <location>
        <begin position="260"/>
        <end position="273"/>
    </location>
</feature>
<dbReference type="HOGENOM" id="CLU_250082_0_0_1"/>
<evidence type="ECO:0000313" key="3">
    <source>
        <dbReference type="Proteomes" id="UP000019487"/>
    </source>
</evidence>
<evidence type="ECO:0000313" key="2">
    <source>
        <dbReference type="EMBL" id="ESZ99058.1"/>
    </source>
</evidence>
<feature type="region of interest" description="Disordered" evidence="1">
    <location>
        <begin position="301"/>
        <end position="332"/>
    </location>
</feature>
<evidence type="ECO:0000256" key="1">
    <source>
        <dbReference type="SAM" id="MobiDB-lite"/>
    </source>
</evidence>
<accession>W9CSF8</accession>
<organism evidence="2 3">
    <name type="scientific">Sclerotinia borealis (strain F-4128)</name>
    <dbReference type="NCBI Taxonomy" id="1432307"/>
    <lineage>
        <taxon>Eukaryota</taxon>
        <taxon>Fungi</taxon>
        <taxon>Dikarya</taxon>
        <taxon>Ascomycota</taxon>
        <taxon>Pezizomycotina</taxon>
        <taxon>Leotiomycetes</taxon>
        <taxon>Helotiales</taxon>
        <taxon>Sclerotiniaceae</taxon>
        <taxon>Sclerotinia</taxon>
    </lineage>
</organism>
<feature type="compositionally biased region" description="Low complexity" evidence="1">
    <location>
        <begin position="68"/>
        <end position="80"/>
    </location>
</feature>
<reference evidence="2 3" key="1">
    <citation type="journal article" date="2014" name="Genome Announc.">
        <title>Draft genome sequence of Sclerotinia borealis, a psychrophilic plant pathogenic fungus.</title>
        <authorList>
            <person name="Mardanov A.V."/>
            <person name="Beletsky A.V."/>
            <person name="Kadnikov V.V."/>
            <person name="Ignatov A.N."/>
            <person name="Ravin N.V."/>
        </authorList>
    </citation>
    <scope>NUCLEOTIDE SEQUENCE [LARGE SCALE GENOMIC DNA]</scope>
    <source>
        <strain evidence="3">F-4157</strain>
    </source>
</reference>
<feature type="compositionally biased region" description="Low complexity" evidence="1">
    <location>
        <begin position="1001"/>
        <end position="1020"/>
    </location>
</feature>
<feature type="region of interest" description="Disordered" evidence="1">
    <location>
        <begin position="244"/>
        <end position="276"/>
    </location>
</feature>
<comment type="caution">
    <text evidence="2">The sequence shown here is derived from an EMBL/GenBank/DDBJ whole genome shotgun (WGS) entry which is preliminary data.</text>
</comment>
<sequence length="1312" mass="141056">MASNGAPRPRHKKKLSFSTANIGASPSQGFEAASLSSPSQLVLGYSAGKLVRTPPVNLSSKIEDRESPSSPTPRSRLPSRAQPRARVNHPNRALGDTLLLSPFANLPPPFAIVKSPPRNLPNSATMVAGEVPAAAQAANPPADDWRMFEANLLSEAHNLPSRNPTAATAAQPISTSNSNEVNFDEFLNLPDDESDEEKEEIPPAQGPAMRALEPLLTTESEFPANTGANKEQWKAAVRANALSPNPFNLSMPDRAHRRSTSQGNQVSTTNTGENPVFGPSLAENMGPNFDVDFAEMMSTLENSRPGDLTSTANTGTHQSASAQYSSMGTGMGQDFGDMASNEFQMGSSFPTSMPPTDYIMAQENIMNTGNHASEAISTSQANMTDASLGSVFPSFTPMSQSMDQGNIVNNAGYGNNYGSGPQNNDSSSTAALSFLPNLPWQSALVNNQLNPTANMAESSSQATPATLAADMGRSSSQAAPIANMVGSSNQVPSTTADVYSNVGQSFMGGTCGNLVSAPGGFNMSFVPKSQSQMIADAFASVLGPDAQTSQTSQTPSLSGQSHTIYTPLNVHNNGGAPVYGHTPNNSLGSYFGRMSSQAPSSTNIPVQSMINLTRSATPNQSAINLAKSTSPVVTNTTVEQARSTSSALSVPGAPDTSLVAVSPNPLHPASFHQDTPRADTPLITVSPNPLHPASFHQPTPRAVWPTSRRPIPPNPAFSGNTPGYFQPGQNLNPQGNMNTNMHMQFPGSLQSTQQHQYNTYVRAQQNMQMSLQSPRTMQPLQPLSREYMAAYAAARVAHNEAIKRAMMADLRFARTPPRSPSGTRSNNIIRQRIQLLEDHQPLTQESVEDLRRFQLVDRIQTSLRGYNLNGPMPLNGRARSPPKDFLAMDPRELKVNGEGAKKKWAINLLTVVETFECDFCSPEKPNLYGIGPYNQSFVEIWGPAGHDWCSKCQELGKHVAPVAVPEKINPASSRSKKDEKAKGKAKRVAKESAGPGPSPKKPTQSSSSSSSVNASGSSTPYDRYAPMSEESNVFGDPQEIFSTIDNILINPFMHNLMCRGSDHRQIDMTKAKICERCKARKLEIITHGCHTEFSHIIALGDDGWQYGHGRGLPGPSQVDGSNDMNTDMNAAGFKFDVNADLNDGSMTLADINDAVNAGMSAGGMNSGMNSDMNADTEFAMFGNMDASGMNLDFDINFDLPGSNTPSKAPTTTQNPQHAHNHHIHMNGRPHGPISKFCMVCPAPSIFLCDGCPLTLCESCRYRLRDLCKGWFNNLIYTNGINHNRNDAFLLRSDNGGYHEHGKFWPVPPHVNL</sequence>
<feature type="compositionally biased region" description="Polar residues" evidence="1">
    <location>
        <begin position="308"/>
        <end position="328"/>
    </location>
</feature>
<protein>
    <submittedName>
        <fullName evidence="2">Uncharacterized protein</fullName>
    </submittedName>
</protein>
<proteinExistence type="predicted"/>
<feature type="region of interest" description="Disordered" evidence="1">
    <location>
        <begin position="963"/>
        <end position="1029"/>
    </location>
</feature>
<keyword evidence="3" id="KW-1185">Reference proteome</keyword>
<dbReference type="OrthoDB" id="3552010at2759"/>
<feature type="region of interest" description="Disordered" evidence="1">
    <location>
        <begin position="1"/>
        <end position="35"/>
    </location>
</feature>
<gene>
    <name evidence="2" type="ORF">SBOR_0592</name>
</gene>
<name>W9CSF8_SCLBF</name>
<dbReference type="Proteomes" id="UP000019487">
    <property type="component" value="Unassembled WGS sequence"/>
</dbReference>
<feature type="compositionally biased region" description="Polar residues" evidence="1">
    <location>
        <begin position="16"/>
        <end position="35"/>
    </location>
</feature>
<feature type="region of interest" description="Disordered" evidence="1">
    <location>
        <begin position="53"/>
        <end position="93"/>
    </location>
</feature>
<dbReference type="EMBL" id="AYSA01000025">
    <property type="protein sequence ID" value="ESZ99058.1"/>
    <property type="molecule type" value="Genomic_DNA"/>
</dbReference>